<evidence type="ECO:0000313" key="3">
    <source>
        <dbReference type="EMBL" id="MFC3882405.1"/>
    </source>
</evidence>
<feature type="domain" description="Enoyl reductase (ER)" evidence="2">
    <location>
        <begin position="10"/>
        <end position="323"/>
    </location>
</feature>
<dbReference type="Pfam" id="PF00107">
    <property type="entry name" value="ADH_zinc_N"/>
    <property type="match status" value="1"/>
</dbReference>
<comment type="caution">
    <text evidence="3">The sequence shown here is derived from an EMBL/GenBank/DDBJ whole genome shotgun (WGS) entry which is preliminary data.</text>
</comment>
<dbReference type="CDD" id="cd08271">
    <property type="entry name" value="MDR5"/>
    <property type="match status" value="1"/>
</dbReference>
<evidence type="ECO:0000313" key="4">
    <source>
        <dbReference type="Proteomes" id="UP001595752"/>
    </source>
</evidence>
<dbReference type="Gene3D" id="3.40.50.720">
    <property type="entry name" value="NAD(P)-binding Rossmann-like Domain"/>
    <property type="match status" value="1"/>
</dbReference>
<accession>A0ABV8AZM0</accession>
<evidence type="ECO:0000259" key="2">
    <source>
        <dbReference type="SMART" id="SM00829"/>
    </source>
</evidence>
<dbReference type="EMBL" id="JBHRZT010000013">
    <property type="protein sequence ID" value="MFC3882405.1"/>
    <property type="molecule type" value="Genomic_DNA"/>
</dbReference>
<dbReference type="InterPro" id="IPR051603">
    <property type="entry name" value="Zinc-ADH_QOR/CCCR"/>
</dbReference>
<dbReference type="RefSeq" id="WP_377911859.1">
    <property type="nucleotide sequence ID" value="NZ_JBHRZT010000013.1"/>
</dbReference>
<dbReference type="Proteomes" id="UP001595752">
    <property type="component" value="Unassembled WGS sequence"/>
</dbReference>
<proteinExistence type="predicted"/>
<dbReference type="PANTHER" id="PTHR44154:SF1">
    <property type="entry name" value="QUINONE OXIDOREDUCTASE"/>
    <property type="match status" value="1"/>
</dbReference>
<dbReference type="Pfam" id="PF08240">
    <property type="entry name" value="ADH_N"/>
    <property type="match status" value="1"/>
</dbReference>
<evidence type="ECO:0000256" key="1">
    <source>
        <dbReference type="ARBA" id="ARBA00022857"/>
    </source>
</evidence>
<name>A0ABV8AZM0_9BACI</name>
<protein>
    <submittedName>
        <fullName evidence="3">Zinc-binding dehydrogenase</fullName>
    </submittedName>
</protein>
<dbReference type="SMART" id="SM00829">
    <property type="entry name" value="PKS_ER"/>
    <property type="match status" value="1"/>
</dbReference>
<dbReference type="PANTHER" id="PTHR44154">
    <property type="entry name" value="QUINONE OXIDOREDUCTASE"/>
    <property type="match status" value="1"/>
</dbReference>
<organism evidence="3 4">
    <name type="scientific">Bacillus songklensis</name>
    <dbReference type="NCBI Taxonomy" id="1069116"/>
    <lineage>
        <taxon>Bacteria</taxon>
        <taxon>Bacillati</taxon>
        <taxon>Bacillota</taxon>
        <taxon>Bacilli</taxon>
        <taxon>Bacillales</taxon>
        <taxon>Bacillaceae</taxon>
        <taxon>Bacillus</taxon>
    </lineage>
</organism>
<gene>
    <name evidence="3" type="ORF">ACFOU2_02230</name>
</gene>
<dbReference type="SUPFAM" id="SSF50129">
    <property type="entry name" value="GroES-like"/>
    <property type="match status" value="1"/>
</dbReference>
<dbReference type="InterPro" id="IPR020843">
    <property type="entry name" value="ER"/>
</dbReference>
<dbReference type="InterPro" id="IPR011032">
    <property type="entry name" value="GroES-like_sf"/>
</dbReference>
<dbReference type="Gene3D" id="3.90.180.10">
    <property type="entry name" value="Medium-chain alcohol dehydrogenases, catalytic domain"/>
    <property type="match status" value="1"/>
</dbReference>
<keyword evidence="1" id="KW-0521">NADP</keyword>
<dbReference type="SUPFAM" id="SSF51735">
    <property type="entry name" value="NAD(P)-binding Rossmann-fold domains"/>
    <property type="match status" value="1"/>
</dbReference>
<dbReference type="InterPro" id="IPR013154">
    <property type="entry name" value="ADH-like_N"/>
</dbReference>
<dbReference type="InterPro" id="IPR036291">
    <property type="entry name" value="NAD(P)-bd_dom_sf"/>
</dbReference>
<dbReference type="InterPro" id="IPR013149">
    <property type="entry name" value="ADH-like_C"/>
</dbReference>
<keyword evidence="4" id="KW-1185">Reference proteome</keyword>
<sequence length="326" mass="35226">MKALLLRKKGQWKEMKVEEVETPKAGPGEILVEVYAVGLNPVDYKTATGGNPNWSYPHILGLDVAGIVAELGEGVTEWKKGDRVVYHGDLTKKGGYAEYTVTTAHTVSRIPDEVTFEDAAALPTAGYTAYQSLFRKLPMEQIETILIHGGAGGVGGFGVQLAKHAGKKVISTASSHNHEYVKSLGADYVIDYHEEDVTARVMEITNGRGVDAVVDAVSRQSATDSLDTLAFLGHIVFISGAPDFTKIKPFTKSVSYHEIALGAAHQSSSHKAQQDLGVMGDEMLKLVDEGKISSMLKEIISLEEVPDALSRLSERHVKGKIVAKIK</sequence>
<reference evidence="4" key="1">
    <citation type="journal article" date="2019" name="Int. J. Syst. Evol. Microbiol.">
        <title>The Global Catalogue of Microorganisms (GCM) 10K type strain sequencing project: providing services to taxonomists for standard genome sequencing and annotation.</title>
        <authorList>
            <consortium name="The Broad Institute Genomics Platform"/>
            <consortium name="The Broad Institute Genome Sequencing Center for Infectious Disease"/>
            <person name="Wu L."/>
            <person name="Ma J."/>
        </authorList>
    </citation>
    <scope>NUCLEOTIDE SEQUENCE [LARGE SCALE GENOMIC DNA]</scope>
    <source>
        <strain evidence="4">CCUG 61889</strain>
    </source>
</reference>